<accession>A0A4S8LDG4</accession>
<keyword evidence="4" id="KW-0540">Nuclease</keyword>
<evidence type="ECO:0000256" key="7">
    <source>
        <dbReference type="ARBA" id="ARBA00022801"/>
    </source>
</evidence>
<organism evidence="10 11">
    <name type="scientific">Dendrothele bispora (strain CBS 962.96)</name>
    <dbReference type="NCBI Taxonomy" id="1314807"/>
    <lineage>
        <taxon>Eukaryota</taxon>
        <taxon>Fungi</taxon>
        <taxon>Dikarya</taxon>
        <taxon>Basidiomycota</taxon>
        <taxon>Agaricomycotina</taxon>
        <taxon>Agaricomycetes</taxon>
        <taxon>Agaricomycetidae</taxon>
        <taxon>Agaricales</taxon>
        <taxon>Agaricales incertae sedis</taxon>
        <taxon>Dendrothele</taxon>
    </lineage>
</organism>
<dbReference type="Pfam" id="PF00075">
    <property type="entry name" value="RNase_H"/>
    <property type="match status" value="1"/>
</dbReference>
<gene>
    <name evidence="10" type="ORF">K435DRAFT_867719</name>
</gene>
<evidence type="ECO:0000313" key="10">
    <source>
        <dbReference type="EMBL" id="THU86996.1"/>
    </source>
</evidence>
<evidence type="ECO:0000256" key="6">
    <source>
        <dbReference type="ARBA" id="ARBA00022759"/>
    </source>
</evidence>
<evidence type="ECO:0000256" key="4">
    <source>
        <dbReference type="ARBA" id="ARBA00022722"/>
    </source>
</evidence>
<dbReference type="PROSITE" id="PS50879">
    <property type="entry name" value="RNASE_H_1"/>
    <property type="match status" value="1"/>
</dbReference>
<dbReference type="OrthoDB" id="407198at2759"/>
<dbReference type="PANTHER" id="PTHR10642">
    <property type="entry name" value="RIBONUCLEASE H1"/>
    <property type="match status" value="1"/>
</dbReference>
<dbReference type="AlphaFoldDB" id="A0A4S8LDG4"/>
<dbReference type="InterPro" id="IPR012337">
    <property type="entry name" value="RNaseH-like_sf"/>
</dbReference>
<dbReference type="InterPro" id="IPR036397">
    <property type="entry name" value="RNaseH_sf"/>
</dbReference>
<name>A0A4S8LDG4_DENBC</name>
<dbReference type="Proteomes" id="UP000297245">
    <property type="component" value="Unassembled WGS sequence"/>
</dbReference>
<dbReference type="GO" id="GO:0046872">
    <property type="term" value="F:metal ion binding"/>
    <property type="evidence" value="ECO:0007669"/>
    <property type="project" value="UniProtKB-KW"/>
</dbReference>
<evidence type="ECO:0000259" key="9">
    <source>
        <dbReference type="PROSITE" id="PS50879"/>
    </source>
</evidence>
<protein>
    <recommendedName>
        <fullName evidence="3">ribonuclease H</fullName>
        <ecNumber evidence="3">3.1.26.4</ecNumber>
    </recommendedName>
</protein>
<evidence type="ECO:0000256" key="3">
    <source>
        <dbReference type="ARBA" id="ARBA00012180"/>
    </source>
</evidence>
<dbReference type="PANTHER" id="PTHR10642:SF26">
    <property type="entry name" value="RIBONUCLEASE H1"/>
    <property type="match status" value="1"/>
</dbReference>
<keyword evidence="5" id="KW-0479">Metal-binding</keyword>
<evidence type="ECO:0000256" key="1">
    <source>
        <dbReference type="ARBA" id="ARBA00000077"/>
    </source>
</evidence>
<comment type="similarity">
    <text evidence="2">Belongs to the RNase H family.</text>
</comment>
<evidence type="ECO:0000313" key="11">
    <source>
        <dbReference type="Proteomes" id="UP000297245"/>
    </source>
</evidence>
<keyword evidence="7" id="KW-0378">Hydrolase</keyword>
<feature type="region of interest" description="Disordered" evidence="8">
    <location>
        <begin position="146"/>
        <end position="168"/>
    </location>
</feature>
<feature type="domain" description="RNase H type-1" evidence="9">
    <location>
        <begin position="56"/>
        <end position="250"/>
    </location>
</feature>
<evidence type="ECO:0000256" key="8">
    <source>
        <dbReference type="SAM" id="MobiDB-lite"/>
    </source>
</evidence>
<dbReference type="GO" id="GO:0003676">
    <property type="term" value="F:nucleic acid binding"/>
    <property type="evidence" value="ECO:0007669"/>
    <property type="project" value="InterPro"/>
</dbReference>
<dbReference type="GO" id="GO:0004523">
    <property type="term" value="F:RNA-DNA hybrid ribonuclease activity"/>
    <property type="evidence" value="ECO:0007669"/>
    <property type="project" value="UniProtKB-EC"/>
</dbReference>
<evidence type="ECO:0000256" key="2">
    <source>
        <dbReference type="ARBA" id="ARBA00005300"/>
    </source>
</evidence>
<dbReference type="InterPro" id="IPR050092">
    <property type="entry name" value="RNase_H"/>
</dbReference>
<keyword evidence="6" id="KW-0255">Endonuclease</keyword>
<proteinExistence type="inferred from homology"/>
<dbReference type="CDD" id="cd13934">
    <property type="entry name" value="RNase_H_Dikarya_like"/>
    <property type="match status" value="1"/>
</dbReference>
<feature type="compositionally biased region" description="Acidic residues" evidence="8">
    <location>
        <begin position="151"/>
        <end position="165"/>
    </location>
</feature>
<sequence>MDPSLHLSSTEIMISNRLLKLCESVFYEPLSELTTKVCEDCDRFFGPCCQHYERSCHRYKLVFTDGACLNNGKRGTGGGAATTSSSLAKAGIGAAAGRVKSEQQRSIPVNNTLDPGMPRTNQRAELLGALEGLDLLSTLWQENLERKHEEDEGNQSDDGSTDSDDDARSPIWIVATDSEYVVKGITQWYSAWEKRGWRTSSGKSPTNLDLFHRLNDKLNAIEAMNIEVGFWKIPRDCNKLADKLASEAALRT</sequence>
<evidence type="ECO:0000256" key="5">
    <source>
        <dbReference type="ARBA" id="ARBA00022723"/>
    </source>
</evidence>
<dbReference type="InterPro" id="IPR002156">
    <property type="entry name" value="RNaseH_domain"/>
</dbReference>
<keyword evidence="11" id="KW-1185">Reference proteome</keyword>
<comment type="catalytic activity">
    <reaction evidence="1">
        <text>Endonucleolytic cleavage to 5'-phosphomonoester.</text>
        <dbReference type="EC" id="3.1.26.4"/>
    </reaction>
</comment>
<dbReference type="SUPFAM" id="SSF53098">
    <property type="entry name" value="Ribonuclease H-like"/>
    <property type="match status" value="1"/>
</dbReference>
<dbReference type="GO" id="GO:0043137">
    <property type="term" value="P:DNA replication, removal of RNA primer"/>
    <property type="evidence" value="ECO:0007669"/>
    <property type="project" value="TreeGrafter"/>
</dbReference>
<dbReference type="EC" id="3.1.26.4" evidence="3"/>
<reference evidence="10 11" key="1">
    <citation type="journal article" date="2019" name="Nat. Ecol. Evol.">
        <title>Megaphylogeny resolves global patterns of mushroom evolution.</title>
        <authorList>
            <person name="Varga T."/>
            <person name="Krizsan K."/>
            <person name="Foldi C."/>
            <person name="Dima B."/>
            <person name="Sanchez-Garcia M."/>
            <person name="Sanchez-Ramirez S."/>
            <person name="Szollosi G.J."/>
            <person name="Szarkandi J.G."/>
            <person name="Papp V."/>
            <person name="Albert L."/>
            <person name="Andreopoulos W."/>
            <person name="Angelini C."/>
            <person name="Antonin V."/>
            <person name="Barry K.W."/>
            <person name="Bougher N.L."/>
            <person name="Buchanan P."/>
            <person name="Buyck B."/>
            <person name="Bense V."/>
            <person name="Catcheside P."/>
            <person name="Chovatia M."/>
            <person name="Cooper J."/>
            <person name="Damon W."/>
            <person name="Desjardin D."/>
            <person name="Finy P."/>
            <person name="Geml J."/>
            <person name="Haridas S."/>
            <person name="Hughes K."/>
            <person name="Justo A."/>
            <person name="Karasinski D."/>
            <person name="Kautmanova I."/>
            <person name="Kiss B."/>
            <person name="Kocsube S."/>
            <person name="Kotiranta H."/>
            <person name="LaButti K.M."/>
            <person name="Lechner B.E."/>
            <person name="Liimatainen K."/>
            <person name="Lipzen A."/>
            <person name="Lukacs Z."/>
            <person name="Mihaltcheva S."/>
            <person name="Morgado L.N."/>
            <person name="Niskanen T."/>
            <person name="Noordeloos M.E."/>
            <person name="Ohm R.A."/>
            <person name="Ortiz-Santana B."/>
            <person name="Ovrebo C."/>
            <person name="Racz N."/>
            <person name="Riley R."/>
            <person name="Savchenko A."/>
            <person name="Shiryaev A."/>
            <person name="Soop K."/>
            <person name="Spirin V."/>
            <person name="Szebenyi C."/>
            <person name="Tomsovsky M."/>
            <person name="Tulloss R.E."/>
            <person name="Uehling J."/>
            <person name="Grigoriev I.V."/>
            <person name="Vagvolgyi C."/>
            <person name="Papp T."/>
            <person name="Martin F.M."/>
            <person name="Miettinen O."/>
            <person name="Hibbett D.S."/>
            <person name="Nagy L.G."/>
        </authorList>
    </citation>
    <scope>NUCLEOTIDE SEQUENCE [LARGE SCALE GENOMIC DNA]</scope>
    <source>
        <strain evidence="10 11">CBS 962.96</strain>
    </source>
</reference>
<dbReference type="EMBL" id="ML179469">
    <property type="protein sequence ID" value="THU86996.1"/>
    <property type="molecule type" value="Genomic_DNA"/>
</dbReference>
<dbReference type="Gene3D" id="3.30.420.10">
    <property type="entry name" value="Ribonuclease H-like superfamily/Ribonuclease H"/>
    <property type="match status" value="1"/>
</dbReference>